<keyword evidence="1" id="KW-0175">Coiled coil</keyword>
<organism evidence="3 4">
    <name type="scientific">Glomus cerebriforme</name>
    <dbReference type="NCBI Taxonomy" id="658196"/>
    <lineage>
        <taxon>Eukaryota</taxon>
        <taxon>Fungi</taxon>
        <taxon>Fungi incertae sedis</taxon>
        <taxon>Mucoromycota</taxon>
        <taxon>Glomeromycotina</taxon>
        <taxon>Glomeromycetes</taxon>
        <taxon>Glomerales</taxon>
        <taxon>Glomeraceae</taxon>
        <taxon>Glomus</taxon>
    </lineage>
</organism>
<gene>
    <name evidence="3" type="ORF">C1645_835199</name>
</gene>
<evidence type="ECO:0000313" key="3">
    <source>
        <dbReference type="EMBL" id="RIA82546.1"/>
    </source>
</evidence>
<dbReference type="Proteomes" id="UP000265703">
    <property type="component" value="Unassembled WGS sequence"/>
</dbReference>
<comment type="caution">
    <text evidence="3">The sequence shown here is derived from an EMBL/GenBank/DDBJ whole genome shotgun (WGS) entry which is preliminary data.</text>
</comment>
<protein>
    <submittedName>
        <fullName evidence="3">Uncharacterized protein</fullName>
    </submittedName>
</protein>
<proteinExistence type="predicted"/>
<dbReference type="AlphaFoldDB" id="A0A397SCX4"/>
<evidence type="ECO:0000256" key="1">
    <source>
        <dbReference type="SAM" id="Coils"/>
    </source>
</evidence>
<keyword evidence="4" id="KW-1185">Reference proteome</keyword>
<name>A0A397SCX4_9GLOM</name>
<evidence type="ECO:0000313" key="4">
    <source>
        <dbReference type="Proteomes" id="UP000265703"/>
    </source>
</evidence>
<dbReference type="OrthoDB" id="2381483at2759"/>
<accession>A0A397SCX4</accession>
<feature type="compositionally biased region" description="Basic and acidic residues" evidence="2">
    <location>
        <begin position="1023"/>
        <end position="1038"/>
    </location>
</feature>
<feature type="region of interest" description="Disordered" evidence="2">
    <location>
        <begin position="1008"/>
        <end position="1048"/>
    </location>
</feature>
<sequence length="1048" mass="120227">MTHSELLEFLDAPSAPYYYGFKASDIGQCLYKICDNNVRLRQFLSADNENEIEAILADHEGHSLHEIIDSNEPLCPIIDFNLLREVYNSIKTKLKVCLEIFPKWNPEIITIASSSDAKKMSYHISTFGIRLPNIAKVAVFTELMLGSPKYDEETKEHICVKKAIYPKNGSIFDFMLLHPNNDSEIKDSSLLAVLKPEVKRFPVKNNDIISETTEAEFEVVETLLKEAGIEGYNLSYPSDKFPNKFLLSRISPSDCPLCDREHTNKQSGMRNPPLKLAINETALDREKKLQSLHEARQNGLYFDMGVELKLANFKIKIIKYGGESVKIFAKPAPEINKEIIDLILWHTLNIISDGNVKLHEYLWDWWAYLMQKPEEKLRTILVLKSTLKQYLEKILGHFNSAIQARKLSVMNETEMSSENWYMVTSNQDALIKIDIGDSHIVCYDVLSHCRGNTAYFKRLHNVFNHPDAPGVVMKYLLNHDILDFEPQEIPLPVNETTDIPIFNIPETISQKITSLQPVKNEAEPSVASTSKTPEPVIDESEISKLFKSIEPINKVVNLPPKEIPTNSPKPSSNELSSAILLARIQLNSIAFWDRMETDSRMCSWVEEMKENPNEYMDMSVRKRLIGEEIIRYSLEEDEIISSWLDTDEKWKKMLLPTMSSYFTTYIHIAMSATVTKYVVKHKLNKDMSNEELSQHVPALLELLTDKLKRDKGCRCFQKGYDFRGDEAGKVNIYQISNIIPDEKTIESIAQRIVRDNLGEKEIKMITNALTITSPNPIATTSRLSRLRRELRKLNVPEKIISATLDEETICASNKIQKECKDQCENEGIDFSDHFSLESVKERLNFYDVSNTSDMQALADIMIMLCIRPTKIKNLRISNEERDEERAKLLLTWIQDAISSGQLRDLGVPGHSSDSITSEQEVIRRTEKTTQLFGLDEQNTRAYKALSRQILGFENQLENYHFKYTKLKRRVNSLEAEIENLDECVDREAVVDLIHEIVLSLIGKKDKDFSYSSESSENSNSVEIIERSHEHRVREEKALPHAFAPLTKQ</sequence>
<evidence type="ECO:0000256" key="2">
    <source>
        <dbReference type="SAM" id="MobiDB-lite"/>
    </source>
</evidence>
<feature type="compositionally biased region" description="Low complexity" evidence="2">
    <location>
        <begin position="1009"/>
        <end position="1022"/>
    </location>
</feature>
<feature type="coiled-coil region" evidence="1">
    <location>
        <begin position="956"/>
        <end position="983"/>
    </location>
</feature>
<reference evidence="3 4" key="1">
    <citation type="submission" date="2018-06" db="EMBL/GenBank/DDBJ databases">
        <title>Comparative genomics reveals the genomic features of Rhizophagus irregularis, R. cerebriforme, R. diaphanum and Gigaspora rosea, and their symbiotic lifestyle signature.</title>
        <authorList>
            <person name="Morin E."/>
            <person name="San Clemente H."/>
            <person name="Chen E.C.H."/>
            <person name="De La Providencia I."/>
            <person name="Hainaut M."/>
            <person name="Kuo A."/>
            <person name="Kohler A."/>
            <person name="Murat C."/>
            <person name="Tang N."/>
            <person name="Roy S."/>
            <person name="Loubradou J."/>
            <person name="Henrissat B."/>
            <person name="Grigoriev I.V."/>
            <person name="Corradi N."/>
            <person name="Roux C."/>
            <person name="Martin F.M."/>
        </authorList>
    </citation>
    <scope>NUCLEOTIDE SEQUENCE [LARGE SCALE GENOMIC DNA]</scope>
    <source>
        <strain evidence="3 4">DAOM 227022</strain>
    </source>
</reference>
<dbReference type="EMBL" id="QKYT01000655">
    <property type="protein sequence ID" value="RIA82546.1"/>
    <property type="molecule type" value="Genomic_DNA"/>
</dbReference>